<keyword evidence="4" id="KW-1185">Reference proteome</keyword>
<feature type="domain" description="Transposable element P transposase-like RNase H" evidence="2">
    <location>
        <begin position="228"/>
        <end position="359"/>
    </location>
</feature>
<proteinExistence type="predicted"/>
<evidence type="ECO:0000313" key="5">
    <source>
        <dbReference type="RefSeq" id="XP_052741491.1"/>
    </source>
</evidence>
<dbReference type="RefSeq" id="XP_052741491.1">
    <property type="nucleotide sequence ID" value="XM_052885531.1"/>
</dbReference>
<gene>
    <name evidence="5" type="primary">LOC128198747</name>
</gene>
<reference evidence="5" key="1">
    <citation type="submission" date="2025-08" db="UniProtKB">
        <authorList>
            <consortium name="RefSeq"/>
        </authorList>
    </citation>
    <scope>IDENTIFICATION</scope>
</reference>
<dbReference type="Proteomes" id="UP001652582">
    <property type="component" value="Chromosome 14"/>
</dbReference>
<dbReference type="GeneID" id="128198747"/>
<evidence type="ECO:0000259" key="2">
    <source>
        <dbReference type="Pfam" id="PF21787"/>
    </source>
</evidence>
<dbReference type="InterPro" id="IPR048365">
    <property type="entry name" value="TNP-like_RNaseH_N"/>
</dbReference>
<evidence type="ECO:0000259" key="3">
    <source>
        <dbReference type="Pfam" id="PF21788"/>
    </source>
</evidence>
<sequence length="486" mass="55644">MNLEKFQQWKLVLKDDVKGKEDSYIYNSVRICDSHFEACYRSASRRLTRNAVPTLNLPVTPLAVSYPMETEMDVEMEVPCSQQAELNKVQIQSKVNLFSSESAKRRLRPKVNTQRQSKELRAFKAQILKLKIKCKSLTERVNQARKLSQSEAFQKTVEKLPEPAAIFVNMQLKKSCKKPRGRRFTMKEKILCLTIYKQSQKAYSFLQKTFGLPSKRTMQKVLSSISLTPGINDTMLKHLAKTVRKLPEEKKLCTLIFDEVALTPGLYFQNHLDEIGGFEDFGAHRTSKIADHALVFMLKSIKGKYKQPICFTFCQSATNSVDLKMLIKNIIEQVNSIGLKIIATVCDQSPTNMKVIKNLVTETKEKYLRNGTEYRSMAFEVNNSKIFPIFDPPHLLKGLRNNLMTKKLKFVQNGETKFAKWEHLQMLLDIDAGEHDIRLVNKLTESHVNKEKVPKMKVKHAAQVFSQRVSAALRFLAIGALMLTGC</sequence>
<evidence type="ECO:0000256" key="1">
    <source>
        <dbReference type="SAM" id="Coils"/>
    </source>
</evidence>
<dbReference type="Pfam" id="PF21787">
    <property type="entry name" value="TNP-like_RNaseH_N"/>
    <property type="match status" value="1"/>
</dbReference>
<feature type="coiled-coil region" evidence="1">
    <location>
        <begin position="120"/>
        <end position="147"/>
    </location>
</feature>
<feature type="domain" description="Transposable element P transposase-like GTP-binding insertion" evidence="3">
    <location>
        <begin position="394"/>
        <end position="477"/>
    </location>
</feature>
<evidence type="ECO:0000313" key="4">
    <source>
        <dbReference type="Proteomes" id="UP001652582"/>
    </source>
</evidence>
<accession>A0ABM3LR03</accession>
<dbReference type="Pfam" id="PF21788">
    <property type="entry name" value="TNP-like_GBD"/>
    <property type="match status" value="1"/>
</dbReference>
<protein>
    <submittedName>
        <fullName evidence="5">Uncharacterized protein LOC128198747</fullName>
    </submittedName>
</protein>
<organism evidence="4 5">
    <name type="scientific">Bicyclus anynana</name>
    <name type="common">Squinting bush brown butterfly</name>
    <dbReference type="NCBI Taxonomy" id="110368"/>
    <lineage>
        <taxon>Eukaryota</taxon>
        <taxon>Metazoa</taxon>
        <taxon>Ecdysozoa</taxon>
        <taxon>Arthropoda</taxon>
        <taxon>Hexapoda</taxon>
        <taxon>Insecta</taxon>
        <taxon>Pterygota</taxon>
        <taxon>Neoptera</taxon>
        <taxon>Endopterygota</taxon>
        <taxon>Lepidoptera</taxon>
        <taxon>Glossata</taxon>
        <taxon>Ditrysia</taxon>
        <taxon>Papilionoidea</taxon>
        <taxon>Nymphalidae</taxon>
        <taxon>Satyrinae</taxon>
        <taxon>Satyrini</taxon>
        <taxon>Mycalesina</taxon>
        <taxon>Bicyclus</taxon>
    </lineage>
</organism>
<dbReference type="InterPro" id="IPR048366">
    <property type="entry name" value="TNP-like_GBD"/>
</dbReference>
<name>A0ABM3LR03_BICAN</name>
<keyword evidence="1" id="KW-0175">Coiled coil</keyword>